<evidence type="ECO:0000256" key="3">
    <source>
        <dbReference type="ARBA" id="ARBA00022452"/>
    </source>
</evidence>
<feature type="chain" id="PRO_5022063297" evidence="15">
    <location>
        <begin position="29"/>
        <end position="723"/>
    </location>
</feature>
<evidence type="ECO:0000256" key="13">
    <source>
        <dbReference type="PROSITE-ProRule" id="PRU10144"/>
    </source>
</evidence>
<evidence type="ECO:0000256" key="11">
    <source>
        <dbReference type="ARBA" id="ARBA00023237"/>
    </source>
</evidence>
<evidence type="ECO:0000256" key="10">
    <source>
        <dbReference type="ARBA" id="ARBA00023136"/>
    </source>
</evidence>
<keyword evidence="3 12" id="KW-1134">Transmembrane beta strand</keyword>
<dbReference type="Pfam" id="PF07715">
    <property type="entry name" value="Plug"/>
    <property type="match status" value="1"/>
</dbReference>
<keyword evidence="11 12" id="KW-0998">Cell outer membrane</keyword>
<comment type="subcellular location">
    <subcellularLocation>
        <location evidence="1 12">Cell outer membrane</location>
        <topology evidence="1 12">Multi-pass membrane protein</topology>
    </subcellularLocation>
</comment>
<evidence type="ECO:0000256" key="1">
    <source>
        <dbReference type="ARBA" id="ARBA00004571"/>
    </source>
</evidence>
<organism evidence="18 19">
    <name type="scientific">Glacieibacterium frigidum</name>
    <dbReference type="NCBI Taxonomy" id="2593303"/>
    <lineage>
        <taxon>Bacteria</taxon>
        <taxon>Pseudomonadati</taxon>
        <taxon>Pseudomonadota</taxon>
        <taxon>Alphaproteobacteria</taxon>
        <taxon>Sphingomonadales</taxon>
        <taxon>Sphingosinicellaceae</taxon>
        <taxon>Glacieibacterium</taxon>
    </lineage>
</organism>
<evidence type="ECO:0000256" key="8">
    <source>
        <dbReference type="ARBA" id="ARBA00023065"/>
    </source>
</evidence>
<dbReference type="SUPFAM" id="SSF56935">
    <property type="entry name" value="Porins"/>
    <property type="match status" value="1"/>
</dbReference>
<protein>
    <submittedName>
        <fullName evidence="18">TonB-dependent receptor</fullName>
    </submittedName>
</protein>
<feature type="domain" description="TonB-dependent receptor plug" evidence="17">
    <location>
        <begin position="58"/>
        <end position="167"/>
    </location>
</feature>
<dbReference type="EMBL" id="VJWA01000002">
    <property type="protein sequence ID" value="TRW14928.1"/>
    <property type="molecule type" value="Genomic_DNA"/>
</dbReference>
<keyword evidence="4" id="KW-0410">Iron transport</keyword>
<keyword evidence="2 12" id="KW-0813">Transport</keyword>
<dbReference type="Gene3D" id="2.40.170.20">
    <property type="entry name" value="TonB-dependent receptor, beta-barrel domain"/>
    <property type="match status" value="1"/>
</dbReference>
<reference evidence="18 19" key="1">
    <citation type="submission" date="2019-07" db="EMBL/GenBank/DDBJ databases">
        <title>Novel species isolated from glacier.</title>
        <authorList>
            <person name="Liu Q."/>
            <person name="Xin Y.-H."/>
        </authorList>
    </citation>
    <scope>NUCLEOTIDE SEQUENCE [LARGE SCALE GENOMIC DNA]</scope>
    <source>
        <strain evidence="18 19">LB1R16</strain>
    </source>
</reference>
<feature type="short sequence motif" description="TonB C-terminal box" evidence="13">
    <location>
        <begin position="706"/>
        <end position="723"/>
    </location>
</feature>
<dbReference type="PROSITE" id="PS01156">
    <property type="entry name" value="TONB_DEPENDENT_REC_2"/>
    <property type="match status" value="1"/>
</dbReference>
<dbReference type="Pfam" id="PF00593">
    <property type="entry name" value="TonB_dep_Rec_b-barrel"/>
    <property type="match status" value="1"/>
</dbReference>
<evidence type="ECO:0000256" key="5">
    <source>
        <dbReference type="ARBA" id="ARBA00022692"/>
    </source>
</evidence>
<evidence type="ECO:0000256" key="7">
    <source>
        <dbReference type="ARBA" id="ARBA00023004"/>
    </source>
</evidence>
<evidence type="ECO:0000313" key="19">
    <source>
        <dbReference type="Proteomes" id="UP000317894"/>
    </source>
</evidence>
<dbReference type="Proteomes" id="UP000317894">
    <property type="component" value="Unassembled WGS sequence"/>
</dbReference>
<dbReference type="InterPro" id="IPR000531">
    <property type="entry name" value="Beta-barrel_TonB"/>
</dbReference>
<dbReference type="OrthoDB" id="9760333at2"/>
<dbReference type="InterPro" id="IPR039426">
    <property type="entry name" value="TonB-dep_rcpt-like"/>
</dbReference>
<keyword evidence="6 15" id="KW-0732">Signal</keyword>
<dbReference type="GO" id="GO:0009279">
    <property type="term" value="C:cell outer membrane"/>
    <property type="evidence" value="ECO:0007669"/>
    <property type="project" value="UniProtKB-SubCell"/>
</dbReference>
<dbReference type="InterPro" id="IPR010917">
    <property type="entry name" value="TonB_rcpt_CS"/>
</dbReference>
<dbReference type="AlphaFoldDB" id="A0A552U9N6"/>
<keyword evidence="5 12" id="KW-0812">Transmembrane</keyword>
<evidence type="ECO:0000256" key="15">
    <source>
        <dbReference type="SAM" id="SignalP"/>
    </source>
</evidence>
<dbReference type="GO" id="GO:0006826">
    <property type="term" value="P:iron ion transport"/>
    <property type="evidence" value="ECO:0007669"/>
    <property type="project" value="UniProtKB-KW"/>
</dbReference>
<feature type="signal peptide" evidence="15">
    <location>
        <begin position="1"/>
        <end position="28"/>
    </location>
</feature>
<keyword evidence="8" id="KW-0406">Ion transport</keyword>
<dbReference type="PANTHER" id="PTHR32552">
    <property type="entry name" value="FERRICHROME IRON RECEPTOR-RELATED"/>
    <property type="match status" value="1"/>
</dbReference>
<dbReference type="InterPro" id="IPR036942">
    <property type="entry name" value="Beta-barrel_TonB_sf"/>
</dbReference>
<sequence length="723" mass="77476">MLAAGGRDVKHIHLAGTAILLASLAAPAAAQTAPVAPETASTEQSDIVVTARRRSESVQDVPLAVTAFGQAEFERQQVVDLEDLNLGVPNLTVVRNTGTTTGAQVYLRGVGQDDSSFTGEPSIGIYLDDVYIGRQIGGVLDVLDFERIEVLRGPQGTLYGRNSSGGAIKYVTRRPDLNDMSVSGAVTFGTYDRFDVTATASVPLIDGKLAIKADGGSRDQRGWARLVDATGADTGRRANGIDSQSARLSALYAPDDALSIYLSADVSRNRSGPQAIISTNCTGLIVPPVTAITVVCPYRFGPRRTGFGAPDINRFSGFGSNATIEYDTGKGSVRAITGYRTFSDDVAIDLSGNPAAPFNLIQYLDQRQFSQEVQFASDLGGSVDFVTGVYYFNEKIDQDATFSGFRNFDTQKAQSYAAYAEVYAKPLDGLTITLGARISKDRKRIDRQFFLTPTATVPSVVLNDATGDNRFSDSKFTPKIGIDYKLGPDVLAYASWSKGYKAGGFAAARPTSVAQVSGQFSSETVNSYEAGIKSELFDRVATLNGSVFLANYSNLQSSVLGGNGSFTVVSGDAKFYGAEVEATVRPTRGLSLYGLLGLLHDEWTRQPQGIPTAIRLKHAPRAQFKVGGSFDTPVTERLSAYLVANYRWTDEIYRNTANNLNILAPSYGLLDASIGFGASDGKWKLLLSGQNLTDKVYVTQGVSTLGRYLGEPRTIALTLKASF</sequence>
<proteinExistence type="inferred from homology"/>
<evidence type="ECO:0000259" key="16">
    <source>
        <dbReference type="Pfam" id="PF00593"/>
    </source>
</evidence>
<evidence type="ECO:0000256" key="12">
    <source>
        <dbReference type="PROSITE-ProRule" id="PRU01360"/>
    </source>
</evidence>
<evidence type="ECO:0000256" key="4">
    <source>
        <dbReference type="ARBA" id="ARBA00022496"/>
    </source>
</evidence>
<gene>
    <name evidence="18" type="ORF">FMM06_14800</name>
</gene>
<evidence type="ECO:0000259" key="17">
    <source>
        <dbReference type="Pfam" id="PF07715"/>
    </source>
</evidence>
<keyword evidence="18" id="KW-0675">Receptor</keyword>
<name>A0A552U9N6_9SPHN</name>
<evidence type="ECO:0000313" key="18">
    <source>
        <dbReference type="EMBL" id="TRW14928.1"/>
    </source>
</evidence>
<accession>A0A552U9N6</accession>
<dbReference type="PROSITE" id="PS52016">
    <property type="entry name" value="TONB_DEPENDENT_REC_3"/>
    <property type="match status" value="1"/>
</dbReference>
<evidence type="ECO:0000256" key="6">
    <source>
        <dbReference type="ARBA" id="ARBA00022729"/>
    </source>
</evidence>
<keyword evidence="9 14" id="KW-0798">TonB box</keyword>
<evidence type="ECO:0000256" key="9">
    <source>
        <dbReference type="ARBA" id="ARBA00023077"/>
    </source>
</evidence>
<dbReference type="InterPro" id="IPR012910">
    <property type="entry name" value="Plug_dom"/>
</dbReference>
<evidence type="ECO:0000256" key="2">
    <source>
        <dbReference type="ARBA" id="ARBA00022448"/>
    </source>
</evidence>
<dbReference type="PANTHER" id="PTHR32552:SF81">
    <property type="entry name" value="TONB-DEPENDENT OUTER MEMBRANE RECEPTOR"/>
    <property type="match status" value="1"/>
</dbReference>
<keyword evidence="7" id="KW-0408">Iron</keyword>
<feature type="domain" description="TonB-dependent receptor-like beta-barrel" evidence="16">
    <location>
        <begin position="303"/>
        <end position="692"/>
    </location>
</feature>
<comment type="caution">
    <text evidence="18">The sequence shown here is derived from an EMBL/GenBank/DDBJ whole genome shotgun (WGS) entry which is preliminary data.</text>
</comment>
<evidence type="ECO:0000256" key="14">
    <source>
        <dbReference type="RuleBase" id="RU003357"/>
    </source>
</evidence>
<comment type="similarity">
    <text evidence="12 14">Belongs to the TonB-dependent receptor family.</text>
</comment>
<keyword evidence="10 12" id="KW-0472">Membrane</keyword>
<keyword evidence="19" id="KW-1185">Reference proteome</keyword>